<proteinExistence type="predicted"/>
<evidence type="ECO:0000313" key="1">
    <source>
        <dbReference type="EMBL" id="KAF0911738.1"/>
    </source>
</evidence>
<keyword evidence="2" id="KW-1185">Reference proteome</keyword>
<comment type="caution">
    <text evidence="1">The sequence shown here is derived from an EMBL/GenBank/DDBJ whole genome shotgun (WGS) entry which is preliminary data.</text>
</comment>
<gene>
    <name evidence="1" type="ORF">E2562_011734</name>
</gene>
<dbReference type="AlphaFoldDB" id="A0A6G1DGJ2"/>
<dbReference type="EMBL" id="SPHZ02000006">
    <property type="protein sequence ID" value="KAF0911738.1"/>
    <property type="molecule type" value="Genomic_DNA"/>
</dbReference>
<organism evidence="1 2">
    <name type="scientific">Oryza meyeriana var. granulata</name>
    <dbReference type="NCBI Taxonomy" id="110450"/>
    <lineage>
        <taxon>Eukaryota</taxon>
        <taxon>Viridiplantae</taxon>
        <taxon>Streptophyta</taxon>
        <taxon>Embryophyta</taxon>
        <taxon>Tracheophyta</taxon>
        <taxon>Spermatophyta</taxon>
        <taxon>Magnoliopsida</taxon>
        <taxon>Liliopsida</taxon>
        <taxon>Poales</taxon>
        <taxon>Poaceae</taxon>
        <taxon>BOP clade</taxon>
        <taxon>Oryzoideae</taxon>
        <taxon>Oryzeae</taxon>
        <taxon>Oryzinae</taxon>
        <taxon>Oryza</taxon>
        <taxon>Oryza meyeriana</taxon>
    </lineage>
</organism>
<evidence type="ECO:0000313" key="2">
    <source>
        <dbReference type="Proteomes" id="UP000479710"/>
    </source>
</evidence>
<dbReference type="Proteomes" id="UP000479710">
    <property type="component" value="Unassembled WGS sequence"/>
</dbReference>
<accession>A0A6G1DGJ2</accession>
<name>A0A6G1DGJ2_9ORYZ</name>
<reference evidence="1 2" key="1">
    <citation type="submission" date="2019-11" db="EMBL/GenBank/DDBJ databases">
        <title>Whole genome sequence of Oryza granulata.</title>
        <authorList>
            <person name="Li W."/>
        </authorList>
    </citation>
    <scope>NUCLEOTIDE SEQUENCE [LARGE SCALE GENOMIC DNA]</scope>
    <source>
        <strain evidence="2">cv. Menghai</strain>
        <tissue evidence="1">Leaf</tissue>
    </source>
</reference>
<sequence>MGASKCDDDCPATTALDSGGGLAGDGAGSRVVAPVGAEQGGSGLASGSRGGGEVHNGLVYGCQHLRVFRLLHLLINKLSGHVHHSNDSHLPWVEISKVFICRLVPMLLATIVDSRGTIRTNARIVAKVHWRMLQDRPNDGAAKTSRRDTAKATDFRLTGRRMRTLRRQPHSSGR</sequence>
<protein>
    <submittedName>
        <fullName evidence="1">Uncharacterized protein</fullName>
    </submittedName>
</protein>